<dbReference type="AlphaFoldDB" id="A0A9W6CJW4"/>
<evidence type="ECO:0000313" key="3">
    <source>
        <dbReference type="EMBL" id="MDR6332730.1"/>
    </source>
</evidence>
<gene>
    <name evidence="3" type="ORF">GGQ86_001194</name>
    <name evidence="2" type="ORF">XFLAVUS301_06790</name>
</gene>
<dbReference type="GeneID" id="95761475"/>
<accession>A0A9W6CJW4</accession>
<reference evidence="3 5" key="2">
    <citation type="submission" date="2023-07" db="EMBL/GenBank/DDBJ databases">
        <title>Genomic Encyclopedia of Type Strains, Phase IV (KMG-IV): sequencing the most valuable type-strain genomes for metagenomic binning, comparative biology and taxonomic classification.</title>
        <authorList>
            <person name="Goeker M."/>
        </authorList>
    </citation>
    <scope>NUCLEOTIDE SEQUENCE [LARGE SCALE GENOMIC DNA]</scope>
    <source>
        <strain evidence="3 5">DSM 338</strain>
    </source>
</reference>
<protein>
    <submittedName>
        <fullName evidence="2">Uncharacterized protein</fullName>
    </submittedName>
</protein>
<comment type="caution">
    <text evidence="2">The sequence shown here is derived from an EMBL/GenBank/DDBJ whole genome shotgun (WGS) entry which is preliminary data.</text>
</comment>
<sequence>MRLASKSAFLSAAFAVLFALALALPAGATEVMYPRGSALGLVPPPGMVESNQFAGFEDDATKSSILVVDMPADAYDQLLPGFSEQALNTRGVTLEDREDFPLKDAKAVLFIGRQTAGPVTVRKWVLLVGSEKGTGIVTVQVPEAGLSTYPDKVVRQALSTVTFRSVADQANSLPFAVTNLAGFRPVRALGGTTLLLTDGPKDVLDGPDQPVFVVSIAGGAPRDDERRQFALRALSTIPGVKDLKLDRAEPQRINGQAGFEVMATGADARTGVPIKVVQWIRFGPTAYIRMVGVTKLDAFPDVYDRLRALRDGVEGR</sequence>
<feature type="chain" id="PRO_5040914763" evidence="1">
    <location>
        <begin position="29"/>
        <end position="316"/>
    </location>
</feature>
<dbReference type="Proteomes" id="UP001144397">
    <property type="component" value="Unassembled WGS sequence"/>
</dbReference>
<evidence type="ECO:0000313" key="5">
    <source>
        <dbReference type="Proteomes" id="UP001245370"/>
    </source>
</evidence>
<proteinExistence type="predicted"/>
<evidence type="ECO:0000256" key="1">
    <source>
        <dbReference type="SAM" id="SignalP"/>
    </source>
</evidence>
<feature type="signal peptide" evidence="1">
    <location>
        <begin position="1"/>
        <end position="28"/>
    </location>
</feature>
<organism evidence="2 4">
    <name type="scientific">Xanthobacter flavus</name>
    <dbReference type="NCBI Taxonomy" id="281"/>
    <lineage>
        <taxon>Bacteria</taxon>
        <taxon>Pseudomonadati</taxon>
        <taxon>Pseudomonadota</taxon>
        <taxon>Alphaproteobacteria</taxon>
        <taxon>Hyphomicrobiales</taxon>
        <taxon>Xanthobacteraceae</taxon>
        <taxon>Xanthobacter</taxon>
    </lineage>
</organism>
<dbReference type="Proteomes" id="UP001245370">
    <property type="component" value="Unassembled WGS sequence"/>
</dbReference>
<keyword evidence="5" id="KW-1185">Reference proteome</keyword>
<evidence type="ECO:0000313" key="2">
    <source>
        <dbReference type="EMBL" id="GLI21005.1"/>
    </source>
</evidence>
<keyword evidence="1" id="KW-0732">Signal</keyword>
<dbReference type="EMBL" id="JAVDPY010000002">
    <property type="protein sequence ID" value="MDR6332730.1"/>
    <property type="molecule type" value="Genomic_DNA"/>
</dbReference>
<name>A0A9W6CJW4_XANFL</name>
<dbReference type="EMBL" id="BSDO01000001">
    <property type="protein sequence ID" value="GLI21005.1"/>
    <property type="molecule type" value="Genomic_DNA"/>
</dbReference>
<evidence type="ECO:0000313" key="4">
    <source>
        <dbReference type="Proteomes" id="UP001144397"/>
    </source>
</evidence>
<dbReference type="RefSeq" id="WP_281805383.1">
    <property type="nucleotide sequence ID" value="NZ_BSDO01000001.1"/>
</dbReference>
<reference evidence="2" key="1">
    <citation type="submission" date="2022-12" db="EMBL/GenBank/DDBJ databases">
        <title>Reference genome sequencing for broad-spectrum identification of bacterial and archaeal isolates by mass spectrometry.</title>
        <authorList>
            <person name="Sekiguchi Y."/>
            <person name="Tourlousse D.M."/>
        </authorList>
    </citation>
    <scope>NUCLEOTIDE SEQUENCE</scope>
    <source>
        <strain evidence="2">301</strain>
    </source>
</reference>